<dbReference type="Proteomes" id="UP001596161">
    <property type="component" value="Unassembled WGS sequence"/>
</dbReference>
<evidence type="ECO:0000313" key="1">
    <source>
        <dbReference type="EMBL" id="MFC5271384.1"/>
    </source>
</evidence>
<keyword evidence="2" id="KW-1185">Reference proteome</keyword>
<sequence>MTQTEYWDKVESIIRDLGRKLEELEKESGEKFTGVEVNFSKRPDRAAFKLLLQKLQVRDIC</sequence>
<evidence type="ECO:0000313" key="2">
    <source>
        <dbReference type="Proteomes" id="UP001596161"/>
    </source>
</evidence>
<name>A0ABW0EER8_9BACT</name>
<accession>A0ABW0EER8</accession>
<dbReference type="RefSeq" id="WP_378017748.1">
    <property type="nucleotide sequence ID" value="NZ_JBHSKT010000007.1"/>
</dbReference>
<reference evidence="2" key="1">
    <citation type="journal article" date="2019" name="Int. J. Syst. Evol. Microbiol.">
        <title>The Global Catalogue of Microorganisms (GCM) 10K type strain sequencing project: providing services to taxonomists for standard genome sequencing and annotation.</title>
        <authorList>
            <consortium name="The Broad Institute Genomics Platform"/>
            <consortium name="The Broad Institute Genome Sequencing Center for Infectious Disease"/>
            <person name="Wu L."/>
            <person name="Ma J."/>
        </authorList>
    </citation>
    <scope>NUCLEOTIDE SEQUENCE [LARGE SCALE GENOMIC DNA]</scope>
    <source>
        <strain evidence="2">KACC 12602</strain>
    </source>
</reference>
<gene>
    <name evidence="1" type="ORF">ACFPIB_12230</name>
</gene>
<organism evidence="1 2">
    <name type="scientific">Adhaeribacter terreus</name>
    <dbReference type="NCBI Taxonomy" id="529703"/>
    <lineage>
        <taxon>Bacteria</taxon>
        <taxon>Pseudomonadati</taxon>
        <taxon>Bacteroidota</taxon>
        <taxon>Cytophagia</taxon>
        <taxon>Cytophagales</taxon>
        <taxon>Hymenobacteraceae</taxon>
        <taxon>Adhaeribacter</taxon>
    </lineage>
</organism>
<proteinExistence type="predicted"/>
<protein>
    <submittedName>
        <fullName evidence="1">Uncharacterized protein</fullName>
    </submittedName>
</protein>
<dbReference type="EMBL" id="JBHSKT010000007">
    <property type="protein sequence ID" value="MFC5271384.1"/>
    <property type="molecule type" value="Genomic_DNA"/>
</dbReference>
<comment type="caution">
    <text evidence="1">The sequence shown here is derived from an EMBL/GenBank/DDBJ whole genome shotgun (WGS) entry which is preliminary data.</text>
</comment>